<dbReference type="Gene3D" id="3.40.309.10">
    <property type="entry name" value="Aldehyde Dehydrogenase, Chain A, domain 2"/>
    <property type="match status" value="1"/>
</dbReference>
<dbReference type="PROSITE" id="PS00070">
    <property type="entry name" value="ALDEHYDE_DEHYDR_CYS"/>
    <property type="match status" value="1"/>
</dbReference>
<evidence type="ECO:0000313" key="5">
    <source>
        <dbReference type="EMBL" id="SIS74492.1"/>
    </source>
</evidence>
<keyword evidence="2" id="KW-0521">NADP</keyword>
<feature type="domain" description="Aldehyde dehydrogenase" evidence="4">
    <location>
        <begin position="9"/>
        <end position="458"/>
    </location>
</feature>
<dbReference type="EMBL" id="FTOB01000003">
    <property type="protein sequence ID" value="SIS74492.1"/>
    <property type="molecule type" value="Genomic_DNA"/>
</dbReference>
<dbReference type="InterPro" id="IPR047110">
    <property type="entry name" value="GABD/Sad-like"/>
</dbReference>
<organism evidence="5 6">
    <name type="scientific">Zobellia uliginosa</name>
    <dbReference type="NCBI Taxonomy" id="143224"/>
    <lineage>
        <taxon>Bacteria</taxon>
        <taxon>Pseudomonadati</taxon>
        <taxon>Bacteroidota</taxon>
        <taxon>Flavobacteriia</taxon>
        <taxon>Flavobacteriales</taxon>
        <taxon>Flavobacteriaceae</taxon>
        <taxon>Zobellia</taxon>
    </lineage>
</organism>
<evidence type="ECO:0000256" key="3">
    <source>
        <dbReference type="ARBA" id="ARBA00023002"/>
    </source>
</evidence>
<dbReference type="InterPro" id="IPR044148">
    <property type="entry name" value="ALDH_GabD1-like"/>
</dbReference>
<reference evidence="5 6" key="1">
    <citation type="submission" date="2017-01" db="EMBL/GenBank/DDBJ databases">
        <authorList>
            <person name="Varghese N."/>
            <person name="Submissions S."/>
        </authorList>
    </citation>
    <scope>NUCLEOTIDE SEQUENCE [LARGE SCALE GENOMIC DNA]</scope>
    <source>
        <strain evidence="5 6">DSM 2061</strain>
    </source>
</reference>
<dbReference type="PANTHER" id="PTHR43217:SF1">
    <property type="entry name" value="SUCCINATE SEMIALDEHYDE DEHYDROGENASE [NAD(P)+] SAD"/>
    <property type="match status" value="1"/>
</dbReference>
<evidence type="ECO:0000313" key="6">
    <source>
        <dbReference type="Proteomes" id="UP000185728"/>
    </source>
</evidence>
<evidence type="ECO:0000256" key="1">
    <source>
        <dbReference type="ARBA" id="ARBA00009986"/>
    </source>
</evidence>
<dbReference type="InterPro" id="IPR016160">
    <property type="entry name" value="Ald_DH_CS_CYS"/>
</dbReference>
<evidence type="ECO:0000259" key="4">
    <source>
        <dbReference type="Pfam" id="PF00171"/>
    </source>
</evidence>
<evidence type="ECO:0000256" key="2">
    <source>
        <dbReference type="ARBA" id="ARBA00022857"/>
    </source>
</evidence>
<dbReference type="CDD" id="cd07100">
    <property type="entry name" value="ALDH_SSADH1_GabD1"/>
    <property type="match status" value="1"/>
</dbReference>
<dbReference type="Pfam" id="PF00171">
    <property type="entry name" value="Aldedh"/>
    <property type="match status" value="1"/>
</dbReference>
<comment type="caution">
    <text evidence="5">The sequence shown here is derived from an EMBL/GenBank/DDBJ whole genome shotgun (WGS) entry which is preliminary data.</text>
</comment>
<protein>
    <submittedName>
        <fullName evidence="5">Succinate-semialdehyde dehydrogenase / glutarate-semialdehyde dehydrogenase</fullName>
    </submittedName>
</protein>
<dbReference type="PANTHER" id="PTHR43217">
    <property type="entry name" value="SUCCINATE SEMIALDEHYDE DEHYDROGENASE [NAD(P)+] SAD"/>
    <property type="match status" value="1"/>
</dbReference>
<sequence>MDNAYRRKTTKMKQSINPYNGKKLFEFNTLTENDLESRLKVSHQRYLEWKETSFEERSRLMHKAAEQLRQNKKRYAEIITLEMGKPISQSLAEVEKCAWVCEYYAEHAEHQLRDEIIETDAASSYVKYQPLGVILAIMPWNYPFWQVFRFAAPNLMAGNVGVLKHASNVMQSAEMIQEVFEKAGFPKGCFQNLILDSEQIKSVIENDIVQAVTLTGSKPAGASVASIAGANIKKTVLELGGSNGLIIFDDADLDQSVTTCVNARFQNTGQSCIAGKRLLVHESVADSFTQKFMDKVKGLKSGNPLDEQTYIGVMAREDLAQELEQQVKASIEMGAKLILGGHRKGTYFEPTILSEVTADMPVFKEETFGPVIGITTFQSDEEAVELSNRSEFGLGVSIFTEDKNRVKELIGKFNEGAVFVNELVKSDPRLPFGGVKISGYGRELSSHGIKEFLNKKTVYIKN</sequence>
<dbReference type="Proteomes" id="UP000185728">
    <property type="component" value="Unassembled WGS sequence"/>
</dbReference>
<name>A0ABY1KXY6_9FLAO</name>
<proteinExistence type="inferred from homology"/>
<dbReference type="InterPro" id="IPR016162">
    <property type="entry name" value="Ald_DH_N"/>
</dbReference>
<comment type="similarity">
    <text evidence="1">Belongs to the aldehyde dehydrogenase family.</text>
</comment>
<dbReference type="InterPro" id="IPR016161">
    <property type="entry name" value="Ald_DH/histidinol_DH"/>
</dbReference>
<accession>A0ABY1KXY6</accession>
<gene>
    <name evidence="5" type="ORF">SAMN05421766_103769</name>
</gene>
<dbReference type="InterPro" id="IPR015590">
    <property type="entry name" value="Aldehyde_DH_dom"/>
</dbReference>
<dbReference type="SUPFAM" id="SSF53720">
    <property type="entry name" value="ALDH-like"/>
    <property type="match status" value="1"/>
</dbReference>
<dbReference type="Gene3D" id="3.40.605.10">
    <property type="entry name" value="Aldehyde Dehydrogenase, Chain A, domain 1"/>
    <property type="match status" value="1"/>
</dbReference>
<keyword evidence="6" id="KW-1185">Reference proteome</keyword>
<dbReference type="InterPro" id="IPR016163">
    <property type="entry name" value="Ald_DH_C"/>
</dbReference>
<keyword evidence="3" id="KW-0560">Oxidoreductase</keyword>